<gene>
    <name evidence="2" type="ORF">CISG_04089</name>
</gene>
<dbReference type="EMBL" id="DS268133">
    <property type="protein sequence ID" value="KMU74160.1"/>
    <property type="molecule type" value="Genomic_DNA"/>
</dbReference>
<feature type="region of interest" description="Disordered" evidence="1">
    <location>
        <begin position="25"/>
        <end position="54"/>
    </location>
</feature>
<evidence type="ECO:0000313" key="3">
    <source>
        <dbReference type="Proteomes" id="UP000054559"/>
    </source>
</evidence>
<proteinExistence type="predicted"/>
<evidence type="ECO:0000256" key="1">
    <source>
        <dbReference type="SAM" id="MobiDB-lite"/>
    </source>
</evidence>
<accession>A0A0J8QPS8</accession>
<reference evidence="3" key="1">
    <citation type="journal article" date="2010" name="Genome Res.">
        <title>Population genomic sequencing of Coccidioides fungi reveals recent hybridization and transposon control.</title>
        <authorList>
            <person name="Neafsey D.E."/>
            <person name="Barker B.M."/>
            <person name="Sharpton T.J."/>
            <person name="Stajich J.E."/>
            <person name="Park D.J."/>
            <person name="Whiston E."/>
            <person name="Hung C.-Y."/>
            <person name="McMahan C."/>
            <person name="White J."/>
            <person name="Sykes S."/>
            <person name="Heiman D."/>
            <person name="Young S."/>
            <person name="Zeng Q."/>
            <person name="Abouelleil A."/>
            <person name="Aftuck L."/>
            <person name="Bessette D."/>
            <person name="Brown A."/>
            <person name="FitzGerald M."/>
            <person name="Lui A."/>
            <person name="Macdonald J.P."/>
            <person name="Priest M."/>
            <person name="Orbach M.J."/>
            <person name="Galgiani J.N."/>
            <person name="Kirkland T.N."/>
            <person name="Cole G.T."/>
            <person name="Birren B.W."/>
            <person name="Henn M.R."/>
            <person name="Taylor J.W."/>
            <person name="Rounsley S.D."/>
        </authorList>
    </citation>
    <scope>NUCLEOTIDE SEQUENCE [LARGE SCALE GENOMIC DNA]</scope>
    <source>
        <strain evidence="3">RMSCC 3703</strain>
    </source>
</reference>
<organism evidence="2 3">
    <name type="scientific">Coccidioides immitis RMSCC 3703</name>
    <dbReference type="NCBI Taxonomy" id="454286"/>
    <lineage>
        <taxon>Eukaryota</taxon>
        <taxon>Fungi</taxon>
        <taxon>Dikarya</taxon>
        <taxon>Ascomycota</taxon>
        <taxon>Pezizomycotina</taxon>
        <taxon>Eurotiomycetes</taxon>
        <taxon>Eurotiomycetidae</taxon>
        <taxon>Onygenales</taxon>
        <taxon>Onygenaceae</taxon>
        <taxon>Coccidioides</taxon>
    </lineage>
</organism>
<evidence type="ECO:0000313" key="2">
    <source>
        <dbReference type="EMBL" id="KMU74160.1"/>
    </source>
</evidence>
<dbReference type="OrthoDB" id="1045822at2759"/>
<dbReference type="AlphaFoldDB" id="A0A0J8QPS8"/>
<protein>
    <submittedName>
        <fullName evidence="2">Uncharacterized protein</fullName>
    </submittedName>
</protein>
<sequence length="168" mass="18330">MSNLHLQPVNERQGRRYSYLNTPAEYQAPTFPPRNPEKPDNAVGPPIQSDRVSSPGLLEPLCVLIYGDRRDKSTAANDGSYGPVHPTSNESHSTSFIRTSCAICSLRRFSHVPYTANAATRATATASILQPFTCVSRPHSAQANASAGYALSKNPRRRSTVLLQIAIH</sequence>
<dbReference type="STRING" id="454286.A0A0J8QPS8"/>
<dbReference type="Proteomes" id="UP000054559">
    <property type="component" value="Unassembled WGS sequence"/>
</dbReference>
<name>A0A0J8QPS8_COCIT</name>